<evidence type="ECO:0000256" key="8">
    <source>
        <dbReference type="ARBA" id="ARBA00023012"/>
    </source>
</evidence>
<dbReference type="GO" id="GO:0007234">
    <property type="term" value="P:osmosensory signaling via phosphorelay pathway"/>
    <property type="evidence" value="ECO:0007669"/>
    <property type="project" value="TreeGrafter"/>
</dbReference>
<dbReference type="InterPro" id="IPR016132">
    <property type="entry name" value="Phyto_chromo_attachment"/>
</dbReference>
<sequence length="708" mass="83259">MLENLETSKTKHTQLKNKSFKKNIEGLIIKLKTLNRFLKANLMGVQSNECKSTSFLQEYGHVLIVDRNLKIVGISEDAMKFSDKNETYYFNSCIEKFYNDCLPELADKHLKFINQLFSTKTPKQIFVEKIKGQNYYFDFTTINDLIYIEWEQQFQQYIPATKMTRLGFLFESQYFNDWDLVCETVGNWLEMESVVVFKVQDHQHLHAISEYNFENQNIFYQKTLSNLLYSERVIEYYQSLPYRYNPDLKKRNQKFFSINKNIDSLPSKLKPAPIQHFHYLQHIGINAFISYPLFLDRKLWGALVGYSTSPTKIDKQSRKICSFIVQNAMRQYENIVKETHLSNKEKFFHVNTLMTKRLQELQTPNCALAENMELLTQSMQADGMAIYHHGDVFNYGLSPNEKQLEKIILFLQKKSDKRIFKDYNFRLNREETIGCNLPFAGLIAYCLDTEKEHYAIWFRKESVSTTINLKTFYQTFKNSPEHISNLNLEEEIKDSAIPWGEDEIYFLEGLHQMISESIIEKNREQEKLTESLKSFNNELEMLTYTLSHDLKNPLSILKMGLQFLRSSSKTLPISTRIKWHDNMLESIESIKSIIDNIMKLSRSRSHHLQKEPTPMVSQINRICKEACLIHKKDTKIIQTGTLLPIWGEKSALHQIFLNLITNAIKYSSFHPEQCIKINSYREENLVVYIIEDNGIGIPEKELSQIFSK</sequence>
<dbReference type="PROSITE" id="PS50046">
    <property type="entry name" value="PHYTOCHROME_2"/>
    <property type="match status" value="1"/>
</dbReference>
<feature type="non-terminal residue" evidence="11">
    <location>
        <position position="708"/>
    </location>
</feature>
<evidence type="ECO:0000256" key="6">
    <source>
        <dbReference type="ARBA" id="ARBA00022777"/>
    </source>
</evidence>
<feature type="domain" description="Histidine kinase" evidence="10">
    <location>
        <begin position="545"/>
        <end position="708"/>
    </location>
</feature>
<comment type="similarity">
    <text evidence="2">In the N-terminal section; belongs to the phytochrome family.</text>
</comment>
<keyword evidence="7" id="KW-0067">ATP-binding</keyword>
<dbReference type="GO" id="GO:0030295">
    <property type="term" value="F:protein kinase activator activity"/>
    <property type="evidence" value="ECO:0007669"/>
    <property type="project" value="TreeGrafter"/>
</dbReference>
<dbReference type="InterPro" id="IPR003661">
    <property type="entry name" value="HisK_dim/P_dom"/>
</dbReference>
<dbReference type="InterPro" id="IPR050351">
    <property type="entry name" value="BphY/WalK/GraS-like"/>
</dbReference>
<evidence type="ECO:0000256" key="3">
    <source>
        <dbReference type="ARBA" id="ARBA00012438"/>
    </source>
</evidence>
<evidence type="ECO:0000313" key="11">
    <source>
        <dbReference type="EMBL" id="HIX53984.1"/>
    </source>
</evidence>
<dbReference type="CDD" id="cd00082">
    <property type="entry name" value="HisKA"/>
    <property type="match status" value="1"/>
</dbReference>
<dbReference type="SMART" id="SM00388">
    <property type="entry name" value="HisKA"/>
    <property type="match status" value="1"/>
</dbReference>
<evidence type="ECO:0000259" key="9">
    <source>
        <dbReference type="PROSITE" id="PS50046"/>
    </source>
</evidence>
<dbReference type="GO" id="GO:0000155">
    <property type="term" value="F:phosphorelay sensor kinase activity"/>
    <property type="evidence" value="ECO:0007669"/>
    <property type="project" value="InterPro"/>
</dbReference>
<evidence type="ECO:0000259" key="10">
    <source>
        <dbReference type="PROSITE" id="PS50109"/>
    </source>
</evidence>
<dbReference type="PANTHER" id="PTHR42878:SF7">
    <property type="entry name" value="SENSOR HISTIDINE KINASE GLRK"/>
    <property type="match status" value="1"/>
</dbReference>
<evidence type="ECO:0000256" key="1">
    <source>
        <dbReference type="ARBA" id="ARBA00000085"/>
    </source>
</evidence>
<evidence type="ECO:0000256" key="7">
    <source>
        <dbReference type="ARBA" id="ARBA00022840"/>
    </source>
</evidence>
<evidence type="ECO:0000256" key="2">
    <source>
        <dbReference type="ARBA" id="ARBA00006402"/>
    </source>
</evidence>
<comment type="catalytic activity">
    <reaction evidence="1">
        <text>ATP + protein L-histidine = ADP + protein N-phospho-L-histidine.</text>
        <dbReference type="EC" id="2.7.13.3"/>
    </reaction>
</comment>
<dbReference type="Gene3D" id="3.30.450.20">
    <property type="entry name" value="PAS domain"/>
    <property type="match status" value="1"/>
</dbReference>
<dbReference type="Pfam" id="PF00360">
    <property type="entry name" value="PHY"/>
    <property type="match status" value="1"/>
</dbReference>
<keyword evidence="6" id="KW-0418">Kinase</keyword>
<dbReference type="InterPro" id="IPR013515">
    <property type="entry name" value="Phytochrome_cen-reg"/>
</dbReference>
<dbReference type="InterPro" id="IPR005467">
    <property type="entry name" value="His_kinase_dom"/>
</dbReference>
<dbReference type="CDD" id="cd00075">
    <property type="entry name" value="HATPase"/>
    <property type="match status" value="1"/>
</dbReference>
<dbReference type="EC" id="2.7.13.3" evidence="3"/>
<proteinExistence type="inferred from homology"/>
<dbReference type="Gene3D" id="3.30.450.270">
    <property type="match status" value="1"/>
</dbReference>
<reference evidence="11" key="1">
    <citation type="journal article" date="2021" name="PeerJ">
        <title>Extensive microbial diversity within the chicken gut microbiome revealed by metagenomics and culture.</title>
        <authorList>
            <person name="Gilroy R."/>
            <person name="Ravi A."/>
            <person name="Getino M."/>
            <person name="Pursley I."/>
            <person name="Horton D.L."/>
            <person name="Alikhan N.F."/>
            <person name="Baker D."/>
            <person name="Gharbi K."/>
            <person name="Hall N."/>
            <person name="Watson M."/>
            <person name="Adriaenssens E.M."/>
            <person name="Foster-Nyarko E."/>
            <person name="Jarju S."/>
            <person name="Secka A."/>
            <person name="Antonio M."/>
            <person name="Oren A."/>
            <person name="Chaudhuri R.R."/>
            <person name="La Ragione R."/>
            <person name="Hildebrand F."/>
            <person name="Pallen M.J."/>
        </authorList>
    </citation>
    <scope>NUCLEOTIDE SEQUENCE</scope>
    <source>
        <strain evidence="11">1719</strain>
    </source>
</reference>
<keyword evidence="4" id="KW-0808">Transferase</keyword>
<keyword evidence="5" id="KW-0547">Nucleotide-binding</keyword>
<evidence type="ECO:0000256" key="4">
    <source>
        <dbReference type="ARBA" id="ARBA00022679"/>
    </source>
</evidence>
<keyword evidence="8" id="KW-0902">Two-component regulatory system</keyword>
<dbReference type="PANTHER" id="PTHR42878">
    <property type="entry name" value="TWO-COMPONENT HISTIDINE KINASE"/>
    <property type="match status" value="1"/>
</dbReference>
<dbReference type="GO" id="GO:0000156">
    <property type="term" value="F:phosphorelay response regulator activity"/>
    <property type="evidence" value="ECO:0007669"/>
    <property type="project" value="TreeGrafter"/>
</dbReference>
<evidence type="ECO:0000256" key="5">
    <source>
        <dbReference type="ARBA" id="ARBA00022741"/>
    </source>
</evidence>
<feature type="domain" description="Phytochrome chromophore attachment site" evidence="9">
    <location>
        <begin position="179"/>
        <end position="326"/>
    </location>
</feature>
<dbReference type="InterPro" id="IPR003594">
    <property type="entry name" value="HATPase_dom"/>
</dbReference>
<comment type="caution">
    <text evidence="11">The sequence shown here is derived from an EMBL/GenBank/DDBJ whole genome shotgun (WGS) entry which is preliminary data.</text>
</comment>
<dbReference type="Gene3D" id="3.30.565.10">
    <property type="entry name" value="Histidine kinase-like ATPase, C-terminal domain"/>
    <property type="match status" value="1"/>
</dbReference>
<dbReference type="Gene3D" id="1.10.287.130">
    <property type="match status" value="1"/>
</dbReference>
<dbReference type="GO" id="GO:0009584">
    <property type="term" value="P:detection of visible light"/>
    <property type="evidence" value="ECO:0007669"/>
    <property type="project" value="InterPro"/>
</dbReference>
<dbReference type="SUPFAM" id="SSF55781">
    <property type="entry name" value="GAF domain-like"/>
    <property type="match status" value="2"/>
</dbReference>
<dbReference type="PROSITE" id="PS50109">
    <property type="entry name" value="HIS_KIN"/>
    <property type="match status" value="1"/>
</dbReference>
<protein>
    <recommendedName>
        <fullName evidence="3">histidine kinase</fullName>
        <ecNumber evidence="3">2.7.13.3</ecNumber>
    </recommendedName>
</protein>
<accession>A0A9D1W7B1</accession>
<dbReference type="Gene3D" id="3.30.450.40">
    <property type="match status" value="1"/>
</dbReference>
<dbReference type="Pfam" id="PF00512">
    <property type="entry name" value="HisKA"/>
    <property type="match status" value="1"/>
</dbReference>
<name>A0A9D1W7B1_9SPHI</name>
<dbReference type="EMBL" id="DXEZ01000088">
    <property type="protein sequence ID" value="HIX53984.1"/>
    <property type="molecule type" value="Genomic_DNA"/>
</dbReference>
<reference evidence="11" key="2">
    <citation type="submission" date="2021-04" db="EMBL/GenBank/DDBJ databases">
        <authorList>
            <person name="Gilroy R."/>
        </authorList>
    </citation>
    <scope>NUCLEOTIDE SEQUENCE</scope>
    <source>
        <strain evidence="11">1719</strain>
    </source>
</reference>
<dbReference type="AlphaFoldDB" id="A0A9D1W7B1"/>
<dbReference type="GO" id="GO:0005524">
    <property type="term" value="F:ATP binding"/>
    <property type="evidence" value="ECO:0007669"/>
    <property type="project" value="UniProtKB-KW"/>
</dbReference>
<dbReference type="GO" id="GO:0006355">
    <property type="term" value="P:regulation of DNA-templated transcription"/>
    <property type="evidence" value="ECO:0007669"/>
    <property type="project" value="InterPro"/>
</dbReference>
<dbReference type="InterPro" id="IPR029016">
    <property type="entry name" value="GAF-like_dom_sf"/>
</dbReference>
<dbReference type="Pfam" id="PF02518">
    <property type="entry name" value="HATPase_c"/>
    <property type="match status" value="1"/>
</dbReference>
<dbReference type="InterPro" id="IPR043150">
    <property type="entry name" value="Phytochrome_PHY_sf"/>
</dbReference>
<dbReference type="Proteomes" id="UP000824156">
    <property type="component" value="Unassembled WGS sequence"/>
</dbReference>
<dbReference type="InterPro" id="IPR036890">
    <property type="entry name" value="HATPase_C_sf"/>
</dbReference>
<dbReference type="SUPFAM" id="SSF55874">
    <property type="entry name" value="ATPase domain of HSP90 chaperone/DNA topoisomerase II/histidine kinase"/>
    <property type="match status" value="1"/>
</dbReference>
<gene>
    <name evidence="11" type="ORF">H9853_03075</name>
</gene>
<evidence type="ECO:0000313" key="12">
    <source>
        <dbReference type="Proteomes" id="UP000824156"/>
    </source>
</evidence>
<organism evidence="11 12">
    <name type="scientific">Candidatus Sphingobacterium stercoripullorum</name>
    <dbReference type="NCBI Taxonomy" id="2838759"/>
    <lineage>
        <taxon>Bacteria</taxon>
        <taxon>Pseudomonadati</taxon>
        <taxon>Bacteroidota</taxon>
        <taxon>Sphingobacteriia</taxon>
        <taxon>Sphingobacteriales</taxon>
        <taxon>Sphingobacteriaceae</taxon>
        <taxon>Sphingobacterium</taxon>
    </lineage>
</organism>